<comment type="caution">
    <text evidence="6">The sequence shown here is derived from an EMBL/GenBank/DDBJ whole genome shotgun (WGS) entry which is preliminary data.</text>
</comment>
<dbReference type="InterPro" id="IPR000595">
    <property type="entry name" value="cNMP-bd_dom"/>
</dbReference>
<sequence>MLIILIAPAGLFREGIARLVRDFEPGTEVRCADYRTSTFEGATNADLLIVDGDPQREALDTLSALRRIFLHVPVLALLTGIDQATTDPFMAAGVARCLSKSQSAQALRDALHEMRAAASHLPPTLPTIVHTLAAPGASEQTRATTEAAINSRMLTPRQIEVLALVARGESNKSIARQLNIAEGTVKVHLYTVYKALNVESRRQASIAAARLDKVGDAQLHQALDAQLAIKRLLSDLPPRRFKRGDVLFRKDAPSDALYYVLRGTVTLQEIGVDVGAGTLVGEIGLFSPDHRRTCTAFCGSDCELLMVSATEAMRMYYQDPEFAIYLIHLVTRRLEADKLRAKQESARRSRV</sequence>
<dbReference type="InterPro" id="IPR016032">
    <property type="entry name" value="Sig_transdc_resp-reg_C-effctor"/>
</dbReference>
<dbReference type="RefSeq" id="WP_062136005.1">
    <property type="nucleotide sequence ID" value="NZ_LRBG01000038.1"/>
</dbReference>
<name>A0A149PEJ0_9BURK</name>
<keyword evidence="2" id="KW-0238">DNA-binding</keyword>
<dbReference type="SUPFAM" id="SSF51206">
    <property type="entry name" value="cAMP-binding domain-like"/>
    <property type="match status" value="1"/>
</dbReference>
<dbReference type="PROSITE" id="PS50043">
    <property type="entry name" value="HTH_LUXR_2"/>
    <property type="match status" value="1"/>
</dbReference>
<dbReference type="AlphaFoldDB" id="A0A149PEJ0"/>
<evidence type="ECO:0000313" key="6">
    <source>
        <dbReference type="EMBL" id="KXU83465.1"/>
    </source>
</evidence>
<dbReference type="InterPro" id="IPR011006">
    <property type="entry name" value="CheY-like_superfamily"/>
</dbReference>
<feature type="domain" description="Cyclic nucleotide-binding" evidence="4">
    <location>
        <begin position="231"/>
        <end position="308"/>
    </location>
</feature>
<dbReference type="CDD" id="cd06170">
    <property type="entry name" value="LuxR_C_like"/>
    <property type="match status" value="1"/>
</dbReference>
<reference evidence="6 7" key="1">
    <citation type="journal article" date="2015" name="Int. J. Syst. Evol. Microbiol.">
        <title>Burkholderia monticola sp. nov., isolated from mountain soil.</title>
        <authorList>
            <person name="Baek I."/>
            <person name="Seo B."/>
            <person name="Lee I."/>
            <person name="Yi H."/>
            <person name="Chun J."/>
        </authorList>
    </citation>
    <scope>NUCLEOTIDE SEQUENCE [LARGE SCALE GENOMIC DNA]</scope>
    <source>
        <strain evidence="6 7">JC2948</strain>
    </source>
</reference>
<dbReference type="InterPro" id="IPR036388">
    <property type="entry name" value="WH-like_DNA-bd_sf"/>
</dbReference>
<dbReference type="InterPro" id="IPR014710">
    <property type="entry name" value="RmlC-like_jellyroll"/>
</dbReference>
<keyword evidence="7" id="KW-1185">Reference proteome</keyword>
<dbReference type="EMBL" id="LRBG01000038">
    <property type="protein sequence ID" value="KXU83465.1"/>
    <property type="molecule type" value="Genomic_DNA"/>
</dbReference>
<dbReference type="GO" id="GO:0003677">
    <property type="term" value="F:DNA binding"/>
    <property type="evidence" value="ECO:0007669"/>
    <property type="project" value="UniProtKB-KW"/>
</dbReference>
<protein>
    <submittedName>
        <fullName evidence="6">Cyclic nucleotide-binding protein</fullName>
    </submittedName>
</protein>
<organism evidence="6 7">
    <name type="scientific">Paraburkholderia monticola</name>
    <dbReference type="NCBI Taxonomy" id="1399968"/>
    <lineage>
        <taxon>Bacteria</taxon>
        <taxon>Pseudomonadati</taxon>
        <taxon>Pseudomonadota</taxon>
        <taxon>Betaproteobacteria</taxon>
        <taxon>Burkholderiales</taxon>
        <taxon>Burkholderiaceae</taxon>
        <taxon>Paraburkholderia</taxon>
    </lineage>
</organism>
<dbReference type="PANTHER" id="PTHR44688">
    <property type="entry name" value="DNA-BINDING TRANSCRIPTIONAL ACTIVATOR DEVR_DOSR"/>
    <property type="match status" value="1"/>
</dbReference>
<dbReference type="Proteomes" id="UP000075613">
    <property type="component" value="Unassembled WGS sequence"/>
</dbReference>
<dbReference type="STRING" id="1399968.CI15_30785"/>
<dbReference type="SUPFAM" id="SSF46894">
    <property type="entry name" value="C-terminal effector domain of the bipartite response regulators"/>
    <property type="match status" value="1"/>
</dbReference>
<evidence type="ECO:0000313" key="7">
    <source>
        <dbReference type="Proteomes" id="UP000075613"/>
    </source>
</evidence>
<feature type="domain" description="HTH luxR-type" evidence="5">
    <location>
        <begin position="147"/>
        <end position="212"/>
    </location>
</feature>
<dbReference type="GO" id="GO:0006355">
    <property type="term" value="P:regulation of DNA-templated transcription"/>
    <property type="evidence" value="ECO:0007669"/>
    <property type="project" value="InterPro"/>
</dbReference>
<evidence type="ECO:0000259" key="5">
    <source>
        <dbReference type="PROSITE" id="PS50043"/>
    </source>
</evidence>
<dbReference type="Gene3D" id="2.60.120.10">
    <property type="entry name" value="Jelly Rolls"/>
    <property type="match status" value="1"/>
</dbReference>
<keyword evidence="3" id="KW-0804">Transcription</keyword>
<dbReference type="Gene3D" id="3.40.50.2300">
    <property type="match status" value="1"/>
</dbReference>
<keyword evidence="1" id="KW-0805">Transcription regulation</keyword>
<dbReference type="PRINTS" id="PR00038">
    <property type="entry name" value="HTHLUXR"/>
</dbReference>
<evidence type="ECO:0000259" key="4">
    <source>
        <dbReference type="PROSITE" id="PS50042"/>
    </source>
</evidence>
<gene>
    <name evidence="6" type="ORF">CI15_30785</name>
</gene>
<dbReference type="CDD" id="cd00038">
    <property type="entry name" value="CAP_ED"/>
    <property type="match status" value="1"/>
</dbReference>
<evidence type="ECO:0000256" key="3">
    <source>
        <dbReference type="ARBA" id="ARBA00023163"/>
    </source>
</evidence>
<evidence type="ECO:0000256" key="1">
    <source>
        <dbReference type="ARBA" id="ARBA00023015"/>
    </source>
</evidence>
<dbReference type="SMART" id="SM00421">
    <property type="entry name" value="HTH_LUXR"/>
    <property type="match status" value="1"/>
</dbReference>
<accession>A0A149PEJ0</accession>
<dbReference type="Gene3D" id="1.10.10.10">
    <property type="entry name" value="Winged helix-like DNA-binding domain superfamily/Winged helix DNA-binding domain"/>
    <property type="match status" value="1"/>
</dbReference>
<dbReference type="SMART" id="SM00100">
    <property type="entry name" value="cNMP"/>
    <property type="match status" value="1"/>
</dbReference>
<dbReference type="InterPro" id="IPR018490">
    <property type="entry name" value="cNMP-bd_dom_sf"/>
</dbReference>
<dbReference type="InterPro" id="IPR000792">
    <property type="entry name" value="Tscrpt_reg_LuxR_C"/>
</dbReference>
<evidence type="ECO:0000256" key="2">
    <source>
        <dbReference type="ARBA" id="ARBA00023125"/>
    </source>
</evidence>
<dbReference type="PROSITE" id="PS50042">
    <property type="entry name" value="CNMP_BINDING_3"/>
    <property type="match status" value="1"/>
</dbReference>
<dbReference type="OrthoDB" id="8848858at2"/>
<dbReference type="Pfam" id="PF00027">
    <property type="entry name" value="cNMP_binding"/>
    <property type="match status" value="1"/>
</dbReference>
<dbReference type="PANTHER" id="PTHR44688:SF25">
    <property type="entry name" value="HTH LUXR-TYPE DOMAIN-CONTAINING PROTEIN"/>
    <property type="match status" value="1"/>
</dbReference>
<proteinExistence type="predicted"/>
<dbReference type="Pfam" id="PF00196">
    <property type="entry name" value="GerE"/>
    <property type="match status" value="1"/>
</dbReference>
<dbReference type="SUPFAM" id="SSF52172">
    <property type="entry name" value="CheY-like"/>
    <property type="match status" value="1"/>
</dbReference>